<reference evidence="1" key="1">
    <citation type="submission" date="2023-03" db="EMBL/GenBank/DDBJ databases">
        <authorList>
            <person name="Shen W."/>
            <person name="Cai J."/>
        </authorList>
    </citation>
    <scope>NUCLEOTIDE SEQUENCE</scope>
    <source>
        <strain evidence="1">K72-2</strain>
    </source>
</reference>
<dbReference type="AlphaFoldDB" id="A0AAW8USJ4"/>
<dbReference type="EMBL" id="JARQDV010000003">
    <property type="protein sequence ID" value="MDT2964559.1"/>
    <property type="molecule type" value="Genomic_DNA"/>
</dbReference>
<dbReference type="RefSeq" id="WP_142973277.1">
    <property type="nucleotide sequence ID" value="NZ_CABGRH010000003.1"/>
</dbReference>
<name>A0AAW8USJ4_ENTCA</name>
<dbReference type="Proteomes" id="UP001268896">
    <property type="component" value="Unassembled WGS sequence"/>
</dbReference>
<accession>A0AAW8USJ4</accession>
<organism evidence="1 2">
    <name type="scientific">Enterococcus casseliflavus</name>
    <name type="common">Enterococcus flavescens</name>
    <dbReference type="NCBI Taxonomy" id="37734"/>
    <lineage>
        <taxon>Bacteria</taxon>
        <taxon>Bacillati</taxon>
        <taxon>Bacillota</taxon>
        <taxon>Bacilli</taxon>
        <taxon>Lactobacillales</taxon>
        <taxon>Enterococcaceae</taxon>
        <taxon>Enterococcus</taxon>
    </lineage>
</organism>
<comment type="caution">
    <text evidence="1">The sequence shown here is derived from an EMBL/GenBank/DDBJ whole genome shotgun (WGS) entry which is preliminary data.</text>
</comment>
<gene>
    <name evidence="1" type="ORF">P7I32_08045</name>
</gene>
<evidence type="ECO:0000313" key="1">
    <source>
        <dbReference type="EMBL" id="MDT2964559.1"/>
    </source>
</evidence>
<evidence type="ECO:0000313" key="2">
    <source>
        <dbReference type="Proteomes" id="UP001268896"/>
    </source>
</evidence>
<evidence type="ECO:0008006" key="3">
    <source>
        <dbReference type="Google" id="ProtNLM"/>
    </source>
</evidence>
<dbReference type="SUPFAM" id="SSF54909">
    <property type="entry name" value="Dimeric alpha+beta barrel"/>
    <property type="match status" value="1"/>
</dbReference>
<protein>
    <recommendedName>
        <fullName evidence="3">ABM domain-containing protein</fullName>
    </recommendedName>
</protein>
<dbReference type="InterPro" id="IPR011008">
    <property type="entry name" value="Dimeric_a/b-barrel"/>
</dbReference>
<proteinExistence type="predicted"/>
<dbReference type="Gene3D" id="3.30.70.100">
    <property type="match status" value="1"/>
</dbReference>
<sequence length="100" mass="11578">MAQVAFHNSYKLKKGVSTAEFVRVVEQLNREYISKQRGYLSFELLVDGETWADITKFETKEDAETFARCGTPNAFAQKFYSFINLSSCTSHLYTIEKKFQ</sequence>